<dbReference type="InterPro" id="IPR000994">
    <property type="entry name" value="Pept_M24"/>
</dbReference>
<comment type="caution">
    <text evidence="6">The sequence shown here is derived from an EMBL/GenBank/DDBJ whole genome shotgun (WGS) entry which is preliminary data.</text>
</comment>
<comment type="similarity">
    <text evidence="3">Belongs to the peptidase M24B family.</text>
</comment>
<organism evidence="6 7">
    <name type="scientific">Candidatus Segetimicrobium genomatis</name>
    <dbReference type="NCBI Taxonomy" id="2569760"/>
    <lineage>
        <taxon>Bacteria</taxon>
        <taxon>Bacillati</taxon>
        <taxon>Candidatus Sysuimicrobiota</taxon>
        <taxon>Candidatus Sysuimicrobiia</taxon>
        <taxon>Candidatus Sysuimicrobiales</taxon>
        <taxon>Candidatus Segetimicrobiaceae</taxon>
        <taxon>Candidatus Segetimicrobium</taxon>
    </lineage>
</organism>
<name>A0A537LGM1_9BACT</name>
<dbReference type="InterPro" id="IPR000587">
    <property type="entry name" value="Creatinase_N"/>
</dbReference>
<dbReference type="InterPro" id="IPR001131">
    <property type="entry name" value="Peptidase_M24B_aminopep-P_CS"/>
</dbReference>
<evidence type="ECO:0000256" key="3">
    <source>
        <dbReference type="RuleBase" id="RU000590"/>
    </source>
</evidence>
<dbReference type="InterPro" id="IPR050659">
    <property type="entry name" value="Peptidase_M24B"/>
</dbReference>
<gene>
    <name evidence="6" type="ORF">E6G99_07585</name>
</gene>
<dbReference type="PROSITE" id="PS00491">
    <property type="entry name" value="PROLINE_PEPTIDASE"/>
    <property type="match status" value="1"/>
</dbReference>
<dbReference type="Proteomes" id="UP000318661">
    <property type="component" value="Unassembled WGS sequence"/>
</dbReference>
<dbReference type="Gene3D" id="3.90.230.10">
    <property type="entry name" value="Creatinase/methionine aminopeptidase superfamily"/>
    <property type="match status" value="1"/>
</dbReference>
<reference evidence="6 7" key="1">
    <citation type="journal article" date="2019" name="Nat. Microbiol.">
        <title>Mediterranean grassland soil C-N compound turnover is dependent on rainfall and depth, and is mediated by genomically divergent microorganisms.</title>
        <authorList>
            <person name="Diamond S."/>
            <person name="Andeer P.F."/>
            <person name="Li Z."/>
            <person name="Crits-Christoph A."/>
            <person name="Burstein D."/>
            <person name="Anantharaman K."/>
            <person name="Lane K.R."/>
            <person name="Thomas B.C."/>
            <person name="Pan C."/>
            <person name="Northen T.R."/>
            <person name="Banfield J.F."/>
        </authorList>
    </citation>
    <scope>NUCLEOTIDE SEQUENCE [LARGE SCALE GENOMIC DNA]</scope>
    <source>
        <strain evidence="6">NP_2</strain>
    </source>
</reference>
<keyword evidence="1 3" id="KW-0479">Metal-binding</keyword>
<dbReference type="EMBL" id="VBAJ01000193">
    <property type="protein sequence ID" value="TMJ07160.1"/>
    <property type="molecule type" value="Genomic_DNA"/>
</dbReference>
<dbReference type="InterPro" id="IPR029149">
    <property type="entry name" value="Creatin/AminoP/Spt16_N"/>
</dbReference>
<sequence>MNPTRLMAMLLSLQRLPAELDTRTQQEQPGAAVIDPGGWLTRTCTVVFARGGRTSVKVNKFHRGTGELRANFHGESDTGMDYARRLRQSRTTMAREGIDLLAIPPGDDLRYLVGFSTVADERPSYLFITADAALFLVPELNAQQASAHIHDPMLTYGDSEGPAKALTAGRQRLGARHRIGVGDTMRADALLLLQHQWRDAQFVPASIVLAPLRMRKSAEEIEALRRAAATADTAVQAAWRACRPGVTEADIAAAVDAGFRTAGATEVKSASVGSGPNSAFPHHHTGTRRAQAGEPVLFDLGSRVDGYCSDITRMAFLGEPPARYRDVHRAVEAAVRNALAVIRPGVPINEVDLAARRTIEQAGYGPNFVHRTGHGIGLTEHEPPSVTQANALPLEDGMAFSVEPGIYLPGEFGVRLEEIVVVTAQGAEVLSRLSRDVAVVP</sequence>
<evidence type="ECO:0000313" key="6">
    <source>
        <dbReference type="EMBL" id="TMJ07160.1"/>
    </source>
</evidence>
<keyword evidence="6" id="KW-0031">Aminopeptidase</keyword>
<dbReference type="SUPFAM" id="SSF55920">
    <property type="entry name" value="Creatinase/aminopeptidase"/>
    <property type="match status" value="1"/>
</dbReference>
<dbReference type="InterPro" id="IPR036005">
    <property type="entry name" value="Creatinase/aminopeptidase-like"/>
</dbReference>
<dbReference type="GO" id="GO:0046872">
    <property type="term" value="F:metal ion binding"/>
    <property type="evidence" value="ECO:0007669"/>
    <property type="project" value="UniProtKB-KW"/>
</dbReference>
<dbReference type="Pfam" id="PF01321">
    <property type="entry name" value="Creatinase_N"/>
    <property type="match status" value="1"/>
</dbReference>
<dbReference type="Gene3D" id="3.40.350.10">
    <property type="entry name" value="Creatinase/prolidase N-terminal domain"/>
    <property type="match status" value="1"/>
</dbReference>
<dbReference type="SUPFAM" id="SSF53092">
    <property type="entry name" value="Creatinase/prolidase N-terminal domain"/>
    <property type="match status" value="1"/>
</dbReference>
<proteinExistence type="inferred from homology"/>
<evidence type="ECO:0000256" key="1">
    <source>
        <dbReference type="ARBA" id="ARBA00022723"/>
    </source>
</evidence>
<dbReference type="AlphaFoldDB" id="A0A537LGM1"/>
<feature type="domain" description="Peptidase M24" evidence="4">
    <location>
        <begin position="222"/>
        <end position="424"/>
    </location>
</feature>
<dbReference type="GO" id="GO:0004177">
    <property type="term" value="F:aminopeptidase activity"/>
    <property type="evidence" value="ECO:0007669"/>
    <property type="project" value="UniProtKB-KW"/>
</dbReference>
<dbReference type="Pfam" id="PF00557">
    <property type="entry name" value="Peptidase_M24"/>
    <property type="match status" value="1"/>
</dbReference>
<evidence type="ECO:0000259" key="5">
    <source>
        <dbReference type="Pfam" id="PF01321"/>
    </source>
</evidence>
<accession>A0A537LGM1</accession>
<dbReference type="PANTHER" id="PTHR46112">
    <property type="entry name" value="AMINOPEPTIDASE"/>
    <property type="match status" value="1"/>
</dbReference>
<evidence type="ECO:0000256" key="2">
    <source>
        <dbReference type="ARBA" id="ARBA00022801"/>
    </source>
</evidence>
<keyword evidence="6" id="KW-0645">Protease</keyword>
<dbReference type="PANTHER" id="PTHR46112:SF3">
    <property type="entry name" value="AMINOPEPTIDASE YPDF"/>
    <property type="match status" value="1"/>
</dbReference>
<protein>
    <submittedName>
        <fullName evidence="6">Aminopeptidase P family protein</fullName>
    </submittedName>
</protein>
<evidence type="ECO:0000259" key="4">
    <source>
        <dbReference type="Pfam" id="PF00557"/>
    </source>
</evidence>
<feature type="domain" description="Creatinase N-terminal" evidence="5">
    <location>
        <begin position="85"/>
        <end position="214"/>
    </location>
</feature>
<evidence type="ECO:0000313" key="7">
    <source>
        <dbReference type="Proteomes" id="UP000318661"/>
    </source>
</evidence>
<keyword evidence="2" id="KW-0378">Hydrolase</keyword>